<evidence type="ECO:0008006" key="4">
    <source>
        <dbReference type="Google" id="ProtNLM"/>
    </source>
</evidence>
<organism evidence="2 3">
    <name type="scientific">Kutzneria chonburiensis</name>
    <dbReference type="NCBI Taxonomy" id="1483604"/>
    <lineage>
        <taxon>Bacteria</taxon>
        <taxon>Bacillati</taxon>
        <taxon>Actinomycetota</taxon>
        <taxon>Actinomycetes</taxon>
        <taxon>Pseudonocardiales</taxon>
        <taxon>Pseudonocardiaceae</taxon>
        <taxon>Kutzneria</taxon>
    </lineage>
</organism>
<accession>A0ABV6MZF7</accession>
<dbReference type="RefSeq" id="WP_379794283.1">
    <property type="nucleotide sequence ID" value="NZ_JBHLUD010000009.1"/>
</dbReference>
<feature type="region of interest" description="Disordered" evidence="1">
    <location>
        <begin position="52"/>
        <end position="128"/>
    </location>
</feature>
<dbReference type="Proteomes" id="UP001589810">
    <property type="component" value="Unassembled WGS sequence"/>
</dbReference>
<feature type="compositionally biased region" description="Pro residues" evidence="1">
    <location>
        <begin position="82"/>
        <end position="93"/>
    </location>
</feature>
<evidence type="ECO:0000313" key="3">
    <source>
        <dbReference type="Proteomes" id="UP001589810"/>
    </source>
</evidence>
<keyword evidence="3" id="KW-1185">Reference proteome</keyword>
<dbReference type="EMBL" id="JBHLUD010000009">
    <property type="protein sequence ID" value="MFC0545171.1"/>
    <property type="molecule type" value="Genomic_DNA"/>
</dbReference>
<evidence type="ECO:0000313" key="2">
    <source>
        <dbReference type="EMBL" id="MFC0545171.1"/>
    </source>
</evidence>
<proteinExistence type="predicted"/>
<protein>
    <recommendedName>
        <fullName evidence="4">Lipoprotein</fullName>
    </recommendedName>
</protein>
<reference evidence="2 3" key="1">
    <citation type="submission" date="2024-09" db="EMBL/GenBank/DDBJ databases">
        <authorList>
            <person name="Sun Q."/>
            <person name="Mori K."/>
        </authorList>
    </citation>
    <scope>NUCLEOTIDE SEQUENCE [LARGE SCALE GENOMIC DNA]</scope>
    <source>
        <strain evidence="2 3">TBRC 1432</strain>
    </source>
</reference>
<feature type="compositionally biased region" description="Low complexity" evidence="1">
    <location>
        <begin position="94"/>
        <end position="104"/>
    </location>
</feature>
<name>A0ABV6MZF7_9PSEU</name>
<evidence type="ECO:0000256" key="1">
    <source>
        <dbReference type="SAM" id="MobiDB-lite"/>
    </source>
</evidence>
<sequence length="232" mass="23492">MRTRIVVVAAAVAALLVVGVAVYLFSPPRQVAGTSIPVAGPPIVGGATYVSTSPTAPSSTSVAATATSGPSGKPSSTAGIAQPPPAAPPPAAPPTSQQSSPNASGQITFYGAADNDPPGSRDIAYPGVLHGQAGGTGTFEDPITFAAQDGRFAPGTKIYVPDVRRYFILEDSCASCSGSHIDLWTGSANDRGIVRCEDSLTRNGSRPYQLNPPAGLAVSPGDLYQNGHCFRG</sequence>
<comment type="caution">
    <text evidence="2">The sequence shown here is derived from an EMBL/GenBank/DDBJ whole genome shotgun (WGS) entry which is preliminary data.</text>
</comment>
<feature type="compositionally biased region" description="Polar residues" evidence="1">
    <location>
        <begin position="69"/>
        <end position="79"/>
    </location>
</feature>
<feature type="compositionally biased region" description="Low complexity" evidence="1">
    <location>
        <begin position="52"/>
        <end position="68"/>
    </location>
</feature>
<gene>
    <name evidence="2" type="ORF">ACFFH7_26935</name>
</gene>